<dbReference type="Pfam" id="PF07690">
    <property type="entry name" value="MFS_1"/>
    <property type="match status" value="1"/>
</dbReference>
<dbReference type="Proteomes" id="UP000191024">
    <property type="component" value="Chromosome C"/>
</dbReference>
<dbReference type="PANTHER" id="PTHR23502:SF23">
    <property type="entry name" value="FLUCONAZOLE RESISTANCE PROTEIN 1"/>
    <property type="match status" value="1"/>
</dbReference>
<proteinExistence type="predicted"/>
<evidence type="ECO:0000259" key="7">
    <source>
        <dbReference type="PROSITE" id="PS50850"/>
    </source>
</evidence>
<feature type="compositionally biased region" description="Basic and acidic residues" evidence="5">
    <location>
        <begin position="89"/>
        <end position="108"/>
    </location>
</feature>
<evidence type="ECO:0000313" key="8">
    <source>
        <dbReference type="EMBL" id="SCU85240.1"/>
    </source>
</evidence>
<feature type="transmembrane region" description="Helical" evidence="6">
    <location>
        <begin position="368"/>
        <end position="387"/>
    </location>
</feature>
<feature type="region of interest" description="Disordered" evidence="5">
    <location>
        <begin position="50"/>
        <end position="109"/>
    </location>
</feature>
<keyword evidence="3 6" id="KW-1133">Transmembrane helix</keyword>
<feature type="compositionally biased region" description="Basic and acidic residues" evidence="5">
    <location>
        <begin position="50"/>
        <end position="59"/>
    </location>
</feature>
<gene>
    <name evidence="8" type="ORF">LAMI_0C10572G</name>
</gene>
<feature type="transmembrane region" description="Helical" evidence="6">
    <location>
        <begin position="203"/>
        <end position="221"/>
    </location>
</feature>
<feature type="transmembrane region" description="Helical" evidence="6">
    <location>
        <begin position="407"/>
        <end position="432"/>
    </location>
</feature>
<evidence type="ECO:0000256" key="6">
    <source>
        <dbReference type="SAM" id="Phobius"/>
    </source>
</evidence>
<name>A0A1G4J5Z4_9SACH</name>
<feature type="transmembrane region" description="Helical" evidence="6">
    <location>
        <begin position="260"/>
        <end position="284"/>
    </location>
</feature>
<dbReference type="Gene3D" id="1.20.1250.20">
    <property type="entry name" value="MFS general substrate transporter like domains"/>
    <property type="match status" value="1"/>
</dbReference>
<dbReference type="InterPro" id="IPR001958">
    <property type="entry name" value="Tet-R_TetA/multi-R_MdtG-like"/>
</dbReference>
<feature type="compositionally biased region" description="Low complexity" evidence="5">
    <location>
        <begin position="75"/>
        <end position="87"/>
    </location>
</feature>
<evidence type="ECO:0000256" key="1">
    <source>
        <dbReference type="ARBA" id="ARBA00004141"/>
    </source>
</evidence>
<dbReference type="GO" id="GO:0005886">
    <property type="term" value="C:plasma membrane"/>
    <property type="evidence" value="ECO:0007669"/>
    <property type="project" value="TreeGrafter"/>
</dbReference>
<feature type="transmembrane region" description="Helical" evidence="6">
    <location>
        <begin position="290"/>
        <end position="311"/>
    </location>
</feature>
<evidence type="ECO:0000313" key="9">
    <source>
        <dbReference type="Proteomes" id="UP000191024"/>
    </source>
</evidence>
<protein>
    <submittedName>
        <fullName evidence="8">LAMI_0C10572g1_1</fullName>
    </submittedName>
</protein>
<dbReference type="InterPro" id="IPR011701">
    <property type="entry name" value="MFS"/>
</dbReference>
<dbReference type="AlphaFoldDB" id="A0A1G4J5Z4"/>
<organism evidence="8 9">
    <name type="scientific">Lachancea mirantina</name>
    <dbReference type="NCBI Taxonomy" id="1230905"/>
    <lineage>
        <taxon>Eukaryota</taxon>
        <taxon>Fungi</taxon>
        <taxon>Dikarya</taxon>
        <taxon>Ascomycota</taxon>
        <taxon>Saccharomycotina</taxon>
        <taxon>Saccharomycetes</taxon>
        <taxon>Saccharomycetales</taxon>
        <taxon>Saccharomycetaceae</taxon>
        <taxon>Lachancea</taxon>
    </lineage>
</organism>
<feature type="transmembrane region" description="Helical" evidence="6">
    <location>
        <begin position="503"/>
        <end position="525"/>
    </location>
</feature>
<comment type="subcellular location">
    <subcellularLocation>
        <location evidence="1">Membrane</location>
        <topology evidence="1">Multi-pass membrane protein</topology>
    </subcellularLocation>
</comment>
<sequence length="576" mass="63338">MYVEKFRNSFAVDLLELTGLVKLPHNFQEQQAGAKTDDVDGLAAVELAEEGRAKPHEDSNGELPGDVVQDVDTDTASATGSGSASASVDLEKNDAEKASNQTSDRDVDPFLVGWNGADDPENPMNWSKGKKGLVVFQIMLLTCVTYMGASIYTPGQEQIQHDFHVGHVVGTLNLSMYVLGYGLGPMIFSPLSEVAIIGRQQIYIFTLLAFMIFQVGAATVNNIGGLVVIRFISGILCSPSLATGAASLGDFVDPQIVPVFVGLWAIGAVAAPVLAPLLGAAMVVAKGWRFIFWLLMWLCAATSIVLIFFFPETQHENILYRRARRLRKATGDARYYTKQERADSHIEFKDILLDTFYRPLKIMALEPAVLAFDIYIALCYGAFYLFFEAFPLVFIGIYHFTLVEMGLAYMGFCVGCVIAYISLLVFLAKVIAPKFKNNTFTPEAFLLLAMYVCWALPLSLFLFGWAAGVHWILPIIAEVFFVLNVFNLFQASFAYLAISYPRYLASVFAGNGFARAGFACAFPLFGQAMYKNLGSEKYPVGWGSSLVGFFCIALAAIPFVLYRIGPKLRGRSQYAN</sequence>
<feature type="transmembrane region" description="Helical" evidence="6">
    <location>
        <begin position="471"/>
        <end position="496"/>
    </location>
</feature>
<dbReference type="OrthoDB" id="3357846at2759"/>
<evidence type="ECO:0000256" key="5">
    <source>
        <dbReference type="SAM" id="MobiDB-lite"/>
    </source>
</evidence>
<keyword evidence="9" id="KW-1185">Reference proteome</keyword>
<dbReference type="NCBIfam" id="TIGR00880">
    <property type="entry name" value="2_A_01_02"/>
    <property type="match status" value="1"/>
</dbReference>
<reference evidence="9" key="1">
    <citation type="submission" date="2016-03" db="EMBL/GenBank/DDBJ databases">
        <authorList>
            <person name="Devillers H."/>
        </authorList>
    </citation>
    <scope>NUCLEOTIDE SEQUENCE [LARGE SCALE GENOMIC DNA]</scope>
</reference>
<evidence type="ECO:0000256" key="4">
    <source>
        <dbReference type="ARBA" id="ARBA00023136"/>
    </source>
</evidence>
<dbReference type="SUPFAM" id="SSF103473">
    <property type="entry name" value="MFS general substrate transporter"/>
    <property type="match status" value="1"/>
</dbReference>
<keyword evidence="2 6" id="KW-0812">Transmembrane</keyword>
<dbReference type="CDD" id="cd17323">
    <property type="entry name" value="MFS_Tpo1_MDR_like"/>
    <property type="match status" value="1"/>
</dbReference>
<feature type="transmembrane region" description="Helical" evidence="6">
    <location>
        <begin position="545"/>
        <end position="564"/>
    </location>
</feature>
<feature type="transmembrane region" description="Helical" evidence="6">
    <location>
        <begin position="227"/>
        <end position="248"/>
    </location>
</feature>
<dbReference type="PROSITE" id="PS50850">
    <property type="entry name" value="MFS"/>
    <property type="match status" value="1"/>
</dbReference>
<feature type="transmembrane region" description="Helical" evidence="6">
    <location>
        <begin position="133"/>
        <end position="152"/>
    </location>
</feature>
<keyword evidence="4 6" id="KW-0472">Membrane</keyword>
<dbReference type="GO" id="GO:0042910">
    <property type="term" value="F:xenobiotic transmembrane transporter activity"/>
    <property type="evidence" value="ECO:0007669"/>
    <property type="project" value="InterPro"/>
</dbReference>
<feature type="transmembrane region" description="Helical" evidence="6">
    <location>
        <begin position="172"/>
        <end position="191"/>
    </location>
</feature>
<dbReference type="FunFam" id="1.20.1250.20:FF:000011">
    <property type="entry name" value="MFS multidrug transporter, putative"/>
    <property type="match status" value="1"/>
</dbReference>
<evidence type="ECO:0000256" key="2">
    <source>
        <dbReference type="ARBA" id="ARBA00022692"/>
    </source>
</evidence>
<feature type="transmembrane region" description="Helical" evidence="6">
    <location>
        <begin position="444"/>
        <end position="465"/>
    </location>
</feature>
<dbReference type="InterPro" id="IPR036259">
    <property type="entry name" value="MFS_trans_sf"/>
</dbReference>
<dbReference type="GO" id="GO:1990961">
    <property type="term" value="P:xenobiotic detoxification by transmembrane export across the plasma membrane"/>
    <property type="evidence" value="ECO:0007669"/>
    <property type="project" value="TreeGrafter"/>
</dbReference>
<feature type="domain" description="Major facilitator superfamily (MFS) profile" evidence="7">
    <location>
        <begin position="134"/>
        <end position="568"/>
    </location>
</feature>
<dbReference type="GO" id="GO:0015244">
    <property type="term" value="F:fluconazole transmembrane transporter activity"/>
    <property type="evidence" value="ECO:0007669"/>
    <property type="project" value="TreeGrafter"/>
</dbReference>
<dbReference type="EMBL" id="LT598466">
    <property type="protein sequence ID" value="SCU85240.1"/>
    <property type="molecule type" value="Genomic_DNA"/>
</dbReference>
<dbReference type="InterPro" id="IPR020846">
    <property type="entry name" value="MFS_dom"/>
</dbReference>
<dbReference type="PANTHER" id="PTHR23502">
    <property type="entry name" value="MAJOR FACILITATOR SUPERFAMILY"/>
    <property type="match status" value="1"/>
</dbReference>
<evidence type="ECO:0000256" key="3">
    <source>
        <dbReference type="ARBA" id="ARBA00022989"/>
    </source>
</evidence>
<accession>A0A1G4J5Z4</accession>